<protein>
    <submittedName>
        <fullName evidence="1">Aldose 1-epimerase family protein</fullName>
    </submittedName>
</protein>
<comment type="caution">
    <text evidence="1">The sequence shown here is derived from an EMBL/GenBank/DDBJ whole genome shotgun (WGS) entry which is preliminary data.</text>
</comment>
<gene>
    <name evidence="1" type="ORF">H9913_08675</name>
</gene>
<dbReference type="Proteomes" id="UP000823850">
    <property type="component" value="Unassembled WGS sequence"/>
</dbReference>
<evidence type="ECO:0000313" key="2">
    <source>
        <dbReference type="Proteomes" id="UP000823850"/>
    </source>
</evidence>
<dbReference type="InterPro" id="IPR008183">
    <property type="entry name" value="Aldose_1/G6P_1-epimerase"/>
</dbReference>
<dbReference type="GO" id="GO:0030246">
    <property type="term" value="F:carbohydrate binding"/>
    <property type="evidence" value="ECO:0007669"/>
    <property type="project" value="InterPro"/>
</dbReference>
<dbReference type="PANTHER" id="PTHR11122">
    <property type="entry name" value="APOSPORY-ASSOCIATED PROTEIN C-RELATED"/>
    <property type="match status" value="1"/>
</dbReference>
<dbReference type="AlphaFoldDB" id="A0A9D2RB32"/>
<reference evidence="1" key="2">
    <citation type="submission" date="2021-04" db="EMBL/GenBank/DDBJ databases">
        <authorList>
            <person name="Gilroy R."/>
        </authorList>
    </citation>
    <scope>NUCLEOTIDE SEQUENCE</scope>
    <source>
        <strain evidence="1">ChiW19-6364</strain>
    </source>
</reference>
<accession>A0A9D2RB32</accession>
<evidence type="ECO:0000313" key="1">
    <source>
        <dbReference type="EMBL" id="HJD40091.1"/>
    </source>
</evidence>
<dbReference type="Pfam" id="PF01263">
    <property type="entry name" value="Aldose_epim"/>
    <property type="match status" value="1"/>
</dbReference>
<dbReference type="PANTHER" id="PTHR11122:SF13">
    <property type="entry name" value="GLUCOSE-6-PHOSPHATE 1-EPIMERASE"/>
    <property type="match status" value="1"/>
</dbReference>
<dbReference type="Gene3D" id="2.70.98.10">
    <property type="match status" value="1"/>
</dbReference>
<dbReference type="InterPro" id="IPR011013">
    <property type="entry name" value="Gal_mutarotase_sf_dom"/>
</dbReference>
<dbReference type="CDD" id="cd09024">
    <property type="entry name" value="Aldose_epim_lacX"/>
    <property type="match status" value="1"/>
</dbReference>
<reference evidence="1" key="1">
    <citation type="journal article" date="2021" name="PeerJ">
        <title>Extensive microbial diversity within the chicken gut microbiome revealed by metagenomics and culture.</title>
        <authorList>
            <person name="Gilroy R."/>
            <person name="Ravi A."/>
            <person name="Getino M."/>
            <person name="Pursley I."/>
            <person name="Horton D.L."/>
            <person name="Alikhan N.F."/>
            <person name="Baker D."/>
            <person name="Gharbi K."/>
            <person name="Hall N."/>
            <person name="Watson M."/>
            <person name="Adriaenssens E.M."/>
            <person name="Foster-Nyarko E."/>
            <person name="Jarju S."/>
            <person name="Secka A."/>
            <person name="Antonio M."/>
            <person name="Oren A."/>
            <person name="Chaudhuri R.R."/>
            <person name="La Ragione R."/>
            <person name="Hildebrand F."/>
            <person name="Pallen M.J."/>
        </authorList>
    </citation>
    <scope>NUCLEOTIDE SEQUENCE</scope>
    <source>
        <strain evidence="1">ChiW19-6364</strain>
    </source>
</reference>
<name>A0A9D2RB32_9FIRM</name>
<dbReference type="SUPFAM" id="SSF74650">
    <property type="entry name" value="Galactose mutarotase-like"/>
    <property type="match status" value="1"/>
</dbReference>
<dbReference type="InterPro" id="IPR014718">
    <property type="entry name" value="GH-type_carb-bd"/>
</dbReference>
<organism evidence="1 2">
    <name type="scientific">Candidatus Blautia stercoripullorum</name>
    <dbReference type="NCBI Taxonomy" id="2838502"/>
    <lineage>
        <taxon>Bacteria</taxon>
        <taxon>Bacillati</taxon>
        <taxon>Bacillota</taxon>
        <taxon>Clostridia</taxon>
        <taxon>Lachnospirales</taxon>
        <taxon>Lachnospiraceae</taxon>
        <taxon>Blautia</taxon>
    </lineage>
</organism>
<proteinExistence type="predicted"/>
<dbReference type="GO" id="GO:0005975">
    <property type="term" value="P:carbohydrate metabolic process"/>
    <property type="evidence" value="ECO:0007669"/>
    <property type="project" value="InterPro"/>
</dbReference>
<sequence>MYSIENQYLKIEVSSLGAELQSIFDKEMKQEVLWQGDKKYWGRRAPVLFPNVGRHSGDFYIWKGRKFSTKQHGFARDMNFDCVKEAGEELVFLLRDTEETRKYFPFAFELQISYCLSGRELEVNWKVKNLGQETMFFTIGGHPAFRVPVLEGTVQTDYKLLFKEKEELKYRLICPGEGTADTSRIYKLSLKDYGEYTGCGIAEHMFDQDALIFDEGQIQWAAIGYPDGKPYISVECKEFTNFGIWSVPGAPFICLEPWMGRCDDHGFKGEISEKPGILKTDPADVFQKSYKIRVYKPESK</sequence>
<dbReference type="InterPro" id="IPR037481">
    <property type="entry name" value="LacX"/>
</dbReference>
<dbReference type="GO" id="GO:0016853">
    <property type="term" value="F:isomerase activity"/>
    <property type="evidence" value="ECO:0007669"/>
    <property type="project" value="InterPro"/>
</dbReference>
<dbReference type="EMBL" id="DWUX01000157">
    <property type="protein sequence ID" value="HJD40091.1"/>
    <property type="molecule type" value="Genomic_DNA"/>
</dbReference>